<evidence type="ECO:0000313" key="3">
    <source>
        <dbReference type="EMBL" id="KAI9638127.1"/>
    </source>
</evidence>
<feature type="region of interest" description="Disordered" evidence="1">
    <location>
        <begin position="312"/>
        <end position="340"/>
    </location>
</feature>
<name>A0AA38LVM7_9TREE</name>
<proteinExistence type="predicted"/>
<dbReference type="PANTHER" id="PTHR38044:SF1">
    <property type="entry name" value="BOUQUET FORMATION PROTEIN 4"/>
    <property type="match status" value="1"/>
</dbReference>
<sequence length="407" mass="44082">MNPTDQVAYRAQMDDELLSFTRSVPPPPYSGNAQVANPAPIPVDASRADYDLTPMPQSVNRPKLPEEKRNAYLGELNEDSCIVKFQTIVRENREIVVGRIKVPTPNNSHAFILRRYDTDAISLTTMYKVAFPGASEEEERREMEWVRSSFDTRNMNGGRDCTAVRLAGQWVSRHLAIHIAPAYGLMELITALARAHPDPNVAYRKSQRSQIASDELKAPRPASAIPSLAAPVSEPAAKRARNASPARSASVASPARSASAAPPYSLEDERHITVEATTTITGPASSTAEMNAEIAQAKQMVIDLRRELQLRSASGQELEDQGVDMPADTRGRKRAAGEEDEVMISGGVSGRTERVIRANKKVDVVGGGGAAGRKIAWGAVMFGLGIGAASFIPQIASQFPAFASQFF</sequence>
<protein>
    <recommendedName>
        <fullName evidence="2">HTH APSES-type domain-containing protein</fullName>
    </recommendedName>
</protein>
<dbReference type="InterPro" id="IPR037548">
    <property type="entry name" value="Bqt4"/>
</dbReference>
<feature type="compositionally biased region" description="Low complexity" evidence="1">
    <location>
        <begin position="242"/>
        <end position="263"/>
    </location>
</feature>
<feature type="domain" description="HTH APSES-type" evidence="2">
    <location>
        <begin position="91"/>
        <end position="204"/>
    </location>
</feature>
<dbReference type="Proteomes" id="UP001164286">
    <property type="component" value="Unassembled WGS sequence"/>
</dbReference>
<evidence type="ECO:0000256" key="1">
    <source>
        <dbReference type="SAM" id="MobiDB-lite"/>
    </source>
</evidence>
<dbReference type="GeneID" id="77727549"/>
<organism evidence="3 4">
    <name type="scientific">Dioszegia hungarica</name>
    <dbReference type="NCBI Taxonomy" id="4972"/>
    <lineage>
        <taxon>Eukaryota</taxon>
        <taxon>Fungi</taxon>
        <taxon>Dikarya</taxon>
        <taxon>Basidiomycota</taxon>
        <taxon>Agaricomycotina</taxon>
        <taxon>Tremellomycetes</taxon>
        <taxon>Tremellales</taxon>
        <taxon>Bulleribasidiaceae</taxon>
        <taxon>Dioszegia</taxon>
    </lineage>
</organism>
<reference evidence="3" key="1">
    <citation type="journal article" date="2022" name="G3 (Bethesda)">
        <title>High quality genome of the basidiomycete yeast Dioszegia hungarica PDD-24b-2 isolated from cloud water.</title>
        <authorList>
            <person name="Jarrige D."/>
            <person name="Haridas S."/>
            <person name="Bleykasten-Grosshans C."/>
            <person name="Joly M."/>
            <person name="Nadalig T."/>
            <person name="Sancelme M."/>
            <person name="Vuilleumier S."/>
            <person name="Grigoriev I.V."/>
            <person name="Amato P."/>
            <person name="Bringel F."/>
        </authorList>
    </citation>
    <scope>NUCLEOTIDE SEQUENCE</scope>
    <source>
        <strain evidence="3">PDD-24b-2</strain>
    </source>
</reference>
<dbReference type="PROSITE" id="PS51299">
    <property type="entry name" value="HTH_APSES"/>
    <property type="match status" value="1"/>
</dbReference>
<dbReference type="InterPro" id="IPR003163">
    <property type="entry name" value="Tscrpt_reg_HTH_APSES-type"/>
</dbReference>
<dbReference type="EMBL" id="JAKWFO010000003">
    <property type="protein sequence ID" value="KAI9638127.1"/>
    <property type="molecule type" value="Genomic_DNA"/>
</dbReference>
<gene>
    <name evidence="3" type="ORF">MKK02DRAFT_31620</name>
</gene>
<dbReference type="GO" id="GO:0070197">
    <property type="term" value="P:meiotic attachment of telomere to nuclear envelope"/>
    <property type="evidence" value="ECO:0007669"/>
    <property type="project" value="InterPro"/>
</dbReference>
<feature type="region of interest" description="Disordered" evidence="1">
    <location>
        <begin position="203"/>
        <end position="265"/>
    </location>
</feature>
<accession>A0AA38LVM7</accession>
<evidence type="ECO:0000313" key="4">
    <source>
        <dbReference type="Proteomes" id="UP001164286"/>
    </source>
</evidence>
<dbReference type="RefSeq" id="XP_052947904.1">
    <property type="nucleotide sequence ID" value="XM_053088344.1"/>
</dbReference>
<dbReference type="GO" id="GO:0003677">
    <property type="term" value="F:DNA binding"/>
    <property type="evidence" value="ECO:0007669"/>
    <property type="project" value="InterPro"/>
</dbReference>
<dbReference type="InterPro" id="IPR036887">
    <property type="entry name" value="HTH_APSES_sf"/>
</dbReference>
<dbReference type="GO" id="GO:0044820">
    <property type="term" value="P:mitotic telomere tethering at nuclear periphery"/>
    <property type="evidence" value="ECO:0007669"/>
    <property type="project" value="TreeGrafter"/>
</dbReference>
<dbReference type="GO" id="GO:1990862">
    <property type="term" value="C:nuclear membrane complex Bqt3-Bqt4"/>
    <property type="evidence" value="ECO:0007669"/>
    <property type="project" value="InterPro"/>
</dbReference>
<evidence type="ECO:0000259" key="2">
    <source>
        <dbReference type="PROSITE" id="PS51299"/>
    </source>
</evidence>
<dbReference type="SUPFAM" id="SSF54616">
    <property type="entry name" value="DNA-binding domain of Mlu1-box binding protein MBP1"/>
    <property type="match status" value="1"/>
</dbReference>
<dbReference type="PANTHER" id="PTHR38044">
    <property type="entry name" value="BOUQUET FORMATION PROTEIN 4"/>
    <property type="match status" value="1"/>
</dbReference>
<comment type="caution">
    <text evidence="3">The sequence shown here is derived from an EMBL/GenBank/DDBJ whole genome shotgun (WGS) entry which is preliminary data.</text>
</comment>
<keyword evidence="4" id="KW-1185">Reference proteome</keyword>
<dbReference type="AlphaFoldDB" id="A0AA38LVM7"/>